<dbReference type="Proteomes" id="UP001367676">
    <property type="component" value="Unassembled WGS sequence"/>
</dbReference>
<accession>A0AAN9TJP5</accession>
<dbReference type="SMART" id="SM00641">
    <property type="entry name" value="Glyco_25"/>
    <property type="match status" value="1"/>
</dbReference>
<comment type="similarity">
    <text evidence="1">Belongs to the glycosyl hydrolase 25 family.</text>
</comment>
<dbReference type="Pfam" id="PF01183">
    <property type="entry name" value="Glyco_hydro_25"/>
    <property type="match status" value="1"/>
</dbReference>
<evidence type="ECO:0000256" key="3">
    <source>
        <dbReference type="ARBA" id="ARBA00023295"/>
    </source>
</evidence>
<dbReference type="InterPro" id="IPR017853">
    <property type="entry name" value="GH"/>
</dbReference>
<dbReference type="GO" id="GO:0003796">
    <property type="term" value="F:lysozyme activity"/>
    <property type="evidence" value="ECO:0007669"/>
    <property type="project" value="InterPro"/>
</dbReference>
<evidence type="ECO:0000313" key="5">
    <source>
        <dbReference type="Proteomes" id="UP001367676"/>
    </source>
</evidence>
<dbReference type="InterPro" id="IPR018077">
    <property type="entry name" value="Glyco_hydro_fam25_subgr"/>
</dbReference>
<evidence type="ECO:0008006" key="6">
    <source>
        <dbReference type="Google" id="ProtNLM"/>
    </source>
</evidence>
<organism evidence="4 5">
    <name type="scientific">Parthenolecanium corni</name>
    <dbReference type="NCBI Taxonomy" id="536013"/>
    <lineage>
        <taxon>Eukaryota</taxon>
        <taxon>Metazoa</taxon>
        <taxon>Ecdysozoa</taxon>
        <taxon>Arthropoda</taxon>
        <taxon>Hexapoda</taxon>
        <taxon>Insecta</taxon>
        <taxon>Pterygota</taxon>
        <taxon>Neoptera</taxon>
        <taxon>Paraneoptera</taxon>
        <taxon>Hemiptera</taxon>
        <taxon>Sternorrhyncha</taxon>
        <taxon>Coccoidea</taxon>
        <taxon>Coccidae</taxon>
        <taxon>Parthenolecanium</taxon>
    </lineage>
</organism>
<keyword evidence="2" id="KW-0378">Hydrolase</keyword>
<dbReference type="CDD" id="cd00599">
    <property type="entry name" value="GH25_muramidase"/>
    <property type="match status" value="1"/>
</dbReference>
<dbReference type="GO" id="GO:0009253">
    <property type="term" value="P:peptidoglycan catabolic process"/>
    <property type="evidence" value="ECO:0007669"/>
    <property type="project" value="InterPro"/>
</dbReference>
<dbReference type="GO" id="GO:0016052">
    <property type="term" value="P:carbohydrate catabolic process"/>
    <property type="evidence" value="ECO:0007669"/>
    <property type="project" value="TreeGrafter"/>
</dbReference>
<dbReference type="InterPro" id="IPR002053">
    <property type="entry name" value="Glyco_hydro_25"/>
</dbReference>
<dbReference type="SUPFAM" id="SSF51445">
    <property type="entry name" value="(Trans)glycosidases"/>
    <property type="match status" value="1"/>
</dbReference>
<dbReference type="Gene3D" id="3.20.20.80">
    <property type="entry name" value="Glycosidases"/>
    <property type="match status" value="1"/>
</dbReference>
<evidence type="ECO:0000313" key="4">
    <source>
        <dbReference type="EMBL" id="KAK7574081.1"/>
    </source>
</evidence>
<comment type="caution">
    <text evidence="4">The sequence shown here is derived from an EMBL/GenBank/DDBJ whole genome shotgun (WGS) entry which is preliminary data.</text>
</comment>
<name>A0AAN9TJP5_9HEMI</name>
<dbReference type="PANTHER" id="PTHR34135:SF2">
    <property type="entry name" value="LYSOZYME"/>
    <property type="match status" value="1"/>
</dbReference>
<dbReference type="PANTHER" id="PTHR34135">
    <property type="entry name" value="LYSOZYME"/>
    <property type="match status" value="1"/>
</dbReference>
<evidence type="ECO:0000256" key="1">
    <source>
        <dbReference type="ARBA" id="ARBA00010646"/>
    </source>
</evidence>
<protein>
    <recommendedName>
        <fullName evidence="6">Lysozyme</fullName>
    </recommendedName>
</protein>
<proteinExistence type="inferred from homology"/>
<evidence type="ECO:0000256" key="2">
    <source>
        <dbReference type="ARBA" id="ARBA00022801"/>
    </source>
</evidence>
<dbReference type="GO" id="GO:0016998">
    <property type="term" value="P:cell wall macromolecule catabolic process"/>
    <property type="evidence" value="ECO:0007669"/>
    <property type="project" value="InterPro"/>
</dbReference>
<dbReference type="EMBL" id="JBBCAQ010000037">
    <property type="protein sequence ID" value="KAK7574081.1"/>
    <property type="molecule type" value="Genomic_DNA"/>
</dbReference>
<dbReference type="PROSITE" id="PS51904">
    <property type="entry name" value="GLYCOSYL_HYDROL_F25_2"/>
    <property type="match status" value="1"/>
</dbReference>
<reference evidence="4 5" key="1">
    <citation type="submission" date="2024-03" db="EMBL/GenBank/DDBJ databases">
        <title>Adaptation during the transition from Ophiocordyceps entomopathogen to insect associate is accompanied by gene loss and intensified selection.</title>
        <authorList>
            <person name="Ward C.M."/>
            <person name="Onetto C.A."/>
            <person name="Borneman A.R."/>
        </authorList>
    </citation>
    <scope>NUCLEOTIDE SEQUENCE [LARGE SCALE GENOMIC DNA]</scope>
    <source>
        <strain evidence="4">AWRI1</strain>
        <tissue evidence="4">Single Adult Female</tissue>
    </source>
</reference>
<keyword evidence="3" id="KW-0326">Glycosidase</keyword>
<gene>
    <name evidence="4" type="ORF">V9T40_011272</name>
</gene>
<dbReference type="AlphaFoldDB" id="A0AAN9TJP5"/>
<sequence>MNMNRSQEATGVILREKELEGIDISHYQGNIDWNVCTPENTGKKFIIHKATEGATYQDPQFIKNWRAMKANGFQVGAYHFLRFGSSEPKAQVDNFIKMLQQVEWDQNTILALDLEEVPGSDYSLVASSTEFCAKLIQSITGSYPYIYTRQNFWDAHVSKTLDIVTKCPLWIARWRDKPPSPKELPNGWTKWEIWQYSSEGKVPGITGNVDLNIMRSRSL</sequence>
<keyword evidence="5" id="KW-1185">Reference proteome</keyword>